<dbReference type="GO" id="GO:0032050">
    <property type="term" value="F:clathrin heavy chain binding"/>
    <property type="evidence" value="ECO:0007669"/>
    <property type="project" value="TreeGrafter"/>
</dbReference>
<reference evidence="3 4" key="1">
    <citation type="submission" date="2016-07" db="EMBL/GenBank/DDBJ databases">
        <title>Pervasive Adenine N6-methylation of Active Genes in Fungi.</title>
        <authorList>
            <consortium name="DOE Joint Genome Institute"/>
            <person name="Mondo S.J."/>
            <person name="Dannebaum R.O."/>
            <person name="Kuo R.C."/>
            <person name="Labutti K."/>
            <person name="Haridas S."/>
            <person name="Kuo A."/>
            <person name="Salamov A."/>
            <person name="Ahrendt S.R."/>
            <person name="Lipzen A."/>
            <person name="Sullivan W."/>
            <person name="Andreopoulos W.B."/>
            <person name="Clum A."/>
            <person name="Lindquist E."/>
            <person name="Daum C."/>
            <person name="Ramamoorthy G.K."/>
            <person name="Gryganskyi A."/>
            <person name="Culley D."/>
            <person name="Magnuson J.K."/>
            <person name="James T.Y."/>
            <person name="O'Malley M.A."/>
            <person name="Stajich J.E."/>
            <person name="Spatafora J.W."/>
            <person name="Visel A."/>
            <person name="Grigoriev I.V."/>
        </authorList>
    </citation>
    <scope>NUCLEOTIDE SEQUENCE [LARGE SCALE GENOMIC DNA]</scope>
    <source>
        <strain evidence="3 4">NRRL 2496</strain>
    </source>
</reference>
<dbReference type="PROSITE" id="PS50942">
    <property type="entry name" value="ENTH"/>
    <property type="match status" value="1"/>
</dbReference>
<dbReference type="InParanoid" id="A0A1X2HHR5"/>
<sequence length="462" mass="51388">MSSNILDTAVRKATRLDYLPPKQKHVNTLIALTFQYPASIKDIVDTLEHRHNENSWIITFKVLIILHTLMRQGHGDGAIESIDARPSAIDSSRLREKSSGIVQIENIYCYADYLQQKVLAFRSTRTDHVKSTMTNKVGKLRHLTVKDGLLHEVVVVQKQIGALLKCDFRFDDGESGISLNAYRLLIEDLLILFQTVNEAIVNILEHYFAMSKPNARLSLEVYKRFAKQTEQMVAFLNHAKILESALGMTIPVTRHAPLSLASALEEYLRDAPQEQPTTPQQTQPARQVQQQQQQAFTPIPQQAAPAPEPASSASSSVARQPQELIDFFASIENEHTTIPVVPDMTGQHNPFRSTMMQQPSSPLPDFMAPASMATSSTNTMPIFPPQPSPSTSSNPFRTTTPQPQQNLSTPTFQNLQVQLTGIPTPPSPLSMAQQPRQQQPLGHTSFNPFAAPQSSSSNPFLI</sequence>
<dbReference type="SMART" id="SM00273">
    <property type="entry name" value="ENTH"/>
    <property type="match status" value="1"/>
</dbReference>
<dbReference type="GO" id="GO:0005545">
    <property type="term" value="F:1-phosphatidylinositol binding"/>
    <property type="evidence" value="ECO:0007669"/>
    <property type="project" value="InterPro"/>
</dbReference>
<feature type="compositionally biased region" description="Low complexity" evidence="1">
    <location>
        <begin position="273"/>
        <end position="319"/>
    </location>
</feature>
<comment type="caution">
    <text evidence="3">The sequence shown here is derived from an EMBL/GenBank/DDBJ whole genome shotgun (WGS) entry which is preliminary data.</text>
</comment>
<dbReference type="Pfam" id="PF07651">
    <property type="entry name" value="ANTH"/>
    <property type="match status" value="1"/>
</dbReference>
<dbReference type="GO" id="GO:0030136">
    <property type="term" value="C:clathrin-coated vesicle"/>
    <property type="evidence" value="ECO:0007669"/>
    <property type="project" value="InterPro"/>
</dbReference>
<feature type="compositionally biased region" description="Polar residues" evidence="1">
    <location>
        <begin position="396"/>
        <end position="421"/>
    </location>
</feature>
<evidence type="ECO:0000313" key="4">
    <source>
        <dbReference type="Proteomes" id="UP000242180"/>
    </source>
</evidence>
<dbReference type="OrthoDB" id="44015at2759"/>
<dbReference type="STRING" id="13706.A0A1X2HHR5"/>
<name>A0A1X2HHR5_SYNRA</name>
<gene>
    <name evidence="3" type="ORF">BCR43DRAFT_522723</name>
</gene>
<evidence type="ECO:0000313" key="3">
    <source>
        <dbReference type="EMBL" id="ORY98621.1"/>
    </source>
</evidence>
<dbReference type="InterPro" id="IPR045192">
    <property type="entry name" value="AP180-like"/>
</dbReference>
<dbReference type="GO" id="GO:0048268">
    <property type="term" value="P:clathrin coat assembly"/>
    <property type="evidence" value="ECO:0007669"/>
    <property type="project" value="InterPro"/>
</dbReference>
<dbReference type="GO" id="GO:0005546">
    <property type="term" value="F:phosphatidylinositol-4,5-bisphosphate binding"/>
    <property type="evidence" value="ECO:0007669"/>
    <property type="project" value="TreeGrafter"/>
</dbReference>
<dbReference type="InterPro" id="IPR014712">
    <property type="entry name" value="ANTH_dom_sf"/>
</dbReference>
<dbReference type="Gene3D" id="1.25.40.90">
    <property type="match status" value="1"/>
</dbReference>
<dbReference type="SUPFAM" id="SSF89009">
    <property type="entry name" value="GAT-like domain"/>
    <property type="match status" value="1"/>
</dbReference>
<dbReference type="EMBL" id="MCGN01000003">
    <property type="protein sequence ID" value="ORY98621.1"/>
    <property type="molecule type" value="Genomic_DNA"/>
</dbReference>
<feature type="region of interest" description="Disordered" evidence="1">
    <location>
        <begin position="271"/>
        <end position="319"/>
    </location>
</feature>
<dbReference type="PANTHER" id="PTHR22951:SF5">
    <property type="entry name" value="PHOSPHATIDYLINOSITOL-BINDING CLATHRIN ASSEMBLY PROTEIN LAP"/>
    <property type="match status" value="1"/>
</dbReference>
<dbReference type="SUPFAM" id="SSF48464">
    <property type="entry name" value="ENTH/VHS domain"/>
    <property type="match status" value="1"/>
</dbReference>
<dbReference type="PANTHER" id="PTHR22951">
    <property type="entry name" value="CLATHRIN ASSEMBLY PROTEIN"/>
    <property type="match status" value="1"/>
</dbReference>
<dbReference type="Proteomes" id="UP000242180">
    <property type="component" value="Unassembled WGS sequence"/>
</dbReference>
<keyword evidence="4" id="KW-1185">Reference proteome</keyword>
<dbReference type="InterPro" id="IPR011417">
    <property type="entry name" value="ANTH_dom"/>
</dbReference>
<dbReference type="GO" id="GO:0005905">
    <property type="term" value="C:clathrin-coated pit"/>
    <property type="evidence" value="ECO:0007669"/>
    <property type="project" value="TreeGrafter"/>
</dbReference>
<evidence type="ECO:0000259" key="2">
    <source>
        <dbReference type="PROSITE" id="PS50942"/>
    </source>
</evidence>
<dbReference type="Gene3D" id="1.20.58.150">
    <property type="entry name" value="ANTH domain"/>
    <property type="match status" value="1"/>
</dbReference>
<dbReference type="OMA" id="KTRCEEY"/>
<dbReference type="InterPro" id="IPR013809">
    <property type="entry name" value="ENTH"/>
</dbReference>
<feature type="domain" description="ENTH" evidence="2">
    <location>
        <begin position="1"/>
        <end position="128"/>
    </location>
</feature>
<dbReference type="GO" id="GO:0072583">
    <property type="term" value="P:clathrin-dependent endocytosis"/>
    <property type="evidence" value="ECO:0007669"/>
    <property type="project" value="InterPro"/>
</dbReference>
<feature type="region of interest" description="Disordered" evidence="1">
    <location>
        <begin position="371"/>
        <end position="462"/>
    </location>
</feature>
<proteinExistence type="predicted"/>
<dbReference type="AlphaFoldDB" id="A0A1X2HHR5"/>
<evidence type="ECO:0000256" key="1">
    <source>
        <dbReference type="SAM" id="MobiDB-lite"/>
    </source>
</evidence>
<protein>
    <submittedName>
        <fullName evidence="3">ANTH domain-domain-containing protein</fullName>
    </submittedName>
</protein>
<organism evidence="3 4">
    <name type="scientific">Syncephalastrum racemosum</name>
    <name type="common">Filamentous fungus</name>
    <dbReference type="NCBI Taxonomy" id="13706"/>
    <lineage>
        <taxon>Eukaryota</taxon>
        <taxon>Fungi</taxon>
        <taxon>Fungi incertae sedis</taxon>
        <taxon>Mucoromycota</taxon>
        <taxon>Mucoromycotina</taxon>
        <taxon>Mucoromycetes</taxon>
        <taxon>Mucorales</taxon>
        <taxon>Syncephalastraceae</taxon>
        <taxon>Syncephalastrum</taxon>
    </lineage>
</organism>
<dbReference type="CDD" id="cd16988">
    <property type="entry name" value="ANTH_N_YAP180"/>
    <property type="match status" value="1"/>
</dbReference>
<accession>A0A1X2HHR5</accession>
<dbReference type="GO" id="GO:0000149">
    <property type="term" value="F:SNARE binding"/>
    <property type="evidence" value="ECO:0007669"/>
    <property type="project" value="TreeGrafter"/>
</dbReference>
<feature type="compositionally biased region" description="Polar residues" evidence="1">
    <location>
        <begin position="430"/>
        <end position="462"/>
    </location>
</feature>
<dbReference type="InterPro" id="IPR008942">
    <property type="entry name" value="ENTH_VHS"/>
</dbReference>
<dbReference type="GO" id="GO:0006900">
    <property type="term" value="P:vesicle budding from membrane"/>
    <property type="evidence" value="ECO:0007669"/>
    <property type="project" value="TreeGrafter"/>
</dbReference>